<keyword evidence="1" id="KW-0732">Signal</keyword>
<evidence type="ECO:0000313" key="2">
    <source>
        <dbReference type="EMBL" id="MCU7618467.1"/>
    </source>
</evidence>
<proteinExistence type="predicted"/>
<name>A0ABT2WB06_9FLAO</name>
<protein>
    <submittedName>
        <fullName evidence="2">DUF6520 family protein</fullName>
    </submittedName>
</protein>
<dbReference type="RefSeq" id="WP_263003980.1">
    <property type="nucleotide sequence ID" value="NZ_JAOTEM010000004.1"/>
</dbReference>
<accession>A0ABT2WB06</accession>
<dbReference type="Proteomes" id="UP001208649">
    <property type="component" value="Unassembled WGS sequence"/>
</dbReference>
<dbReference type="Pfam" id="PF20130">
    <property type="entry name" value="DUF6520"/>
    <property type="match status" value="1"/>
</dbReference>
<dbReference type="InterPro" id="IPR045391">
    <property type="entry name" value="DUF6520"/>
</dbReference>
<dbReference type="EMBL" id="JAOTEM010000004">
    <property type="protein sequence ID" value="MCU7618467.1"/>
    <property type="molecule type" value="Genomic_DNA"/>
</dbReference>
<evidence type="ECO:0000313" key="3">
    <source>
        <dbReference type="Proteomes" id="UP001208649"/>
    </source>
</evidence>
<feature type="chain" id="PRO_5046270877" evidence="1">
    <location>
        <begin position="21"/>
        <end position="90"/>
    </location>
</feature>
<gene>
    <name evidence="2" type="ORF">NZ698_14800</name>
</gene>
<organism evidence="2 3">
    <name type="scientific">Chryseobacterium edaphi</name>
    <dbReference type="NCBI Taxonomy" id="2976532"/>
    <lineage>
        <taxon>Bacteria</taxon>
        <taxon>Pseudomonadati</taxon>
        <taxon>Bacteroidota</taxon>
        <taxon>Flavobacteriia</taxon>
        <taxon>Flavobacteriales</taxon>
        <taxon>Weeksellaceae</taxon>
        <taxon>Chryseobacterium group</taxon>
        <taxon>Chryseobacterium</taxon>
    </lineage>
</organism>
<comment type="caution">
    <text evidence="2">The sequence shown here is derived from an EMBL/GenBank/DDBJ whole genome shotgun (WGS) entry which is preliminary data.</text>
</comment>
<evidence type="ECO:0000256" key="1">
    <source>
        <dbReference type="SAM" id="SignalP"/>
    </source>
</evidence>
<reference evidence="3" key="1">
    <citation type="submission" date="2023-07" db="EMBL/GenBank/DDBJ databases">
        <title>Chryseobacterium sp. strain PBS4-4 Genome sequencing and assembly.</title>
        <authorList>
            <person name="Jung Y."/>
        </authorList>
    </citation>
    <scope>NUCLEOTIDE SEQUENCE [LARGE SCALE GENOMIC DNA]</scope>
    <source>
        <strain evidence="3">PBS4-4</strain>
    </source>
</reference>
<feature type="signal peptide" evidence="1">
    <location>
        <begin position="1"/>
        <end position="20"/>
    </location>
</feature>
<keyword evidence="3" id="KW-1185">Reference proteome</keyword>
<sequence>MKKFIIPAILVSLGTGAAFAGNANNKKAKALEAGYRIVTVGENQTVCVDAQQSCDNVQSPNICKWSGDGVTNLHQFDTPTMCGELLYKIP</sequence>